<dbReference type="AlphaFoldDB" id="A0A918XH16"/>
<reference evidence="1" key="1">
    <citation type="journal article" date="2014" name="Int. J. Syst. Evol. Microbiol.">
        <title>Complete genome sequence of Corynebacterium casei LMG S-19264T (=DSM 44701T), isolated from a smear-ripened cheese.</title>
        <authorList>
            <consortium name="US DOE Joint Genome Institute (JGI-PGF)"/>
            <person name="Walter F."/>
            <person name="Albersmeier A."/>
            <person name="Kalinowski J."/>
            <person name="Ruckert C."/>
        </authorList>
    </citation>
    <scope>NUCLEOTIDE SEQUENCE</scope>
    <source>
        <strain evidence="1">KCTC 23430</strain>
    </source>
</reference>
<dbReference type="InterPro" id="IPR010710">
    <property type="entry name" value="DUF1289"/>
</dbReference>
<dbReference type="RefSeq" id="WP_189476163.1">
    <property type="nucleotide sequence ID" value="NZ_BMYM01000001.1"/>
</dbReference>
<protein>
    <submittedName>
        <fullName evidence="1">DUF1289 domain-containing protein</fullName>
    </submittedName>
</protein>
<proteinExistence type="predicted"/>
<keyword evidence="2" id="KW-1185">Reference proteome</keyword>
<dbReference type="PANTHER" id="PTHR35175:SF1">
    <property type="entry name" value="OXIDOREDUCTASE"/>
    <property type="match status" value="1"/>
</dbReference>
<name>A0A918XH16_9GAMM</name>
<dbReference type="PANTHER" id="PTHR35175">
    <property type="entry name" value="DUF1289 DOMAIN-CONTAINING PROTEIN"/>
    <property type="match status" value="1"/>
</dbReference>
<reference evidence="1" key="2">
    <citation type="submission" date="2020-09" db="EMBL/GenBank/DDBJ databases">
        <authorList>
            <person name="Sun Q."/>
            <person name="Kim S."/>
        </authorList>
    </citation>
    <scope>NUCLEOTIDE SEQUENCE</scope>
    <source>
        <strain evidence="1">KCTC 23430</strain>
    </source>
</reference>
<comment type="caution">
    <text evidence="1">The sequence shown here is derived from an EMBL/GenBank/DDBJ whole genome shotgun (WGS) entry which is preliminary data.</text>
</comment>
<evidence type="ECO:0000313" key="2">
    <source>
        <dbReference type="Proteomes" id="UP000644693"/>
    </source>
</evidence>
<evidence type="ECO:0000313" key="1">
    <source>
        <dbReference type="EMBL" id="GHD30361.1"/>
    </source>
</evidence>
<gene>
    <name evidence="1" type="ORF">GCM10007053_12050</name>
</gene>
<dbReference type="EMBL" id="BMYM01000001">
    <property type="protein sequence ID" value="GHD30361.1"/>
    <property type="molecule type" value="Genomic_DNA"/>
</dbReference>
<dbReference type="Proteomes" id="UP000644693">
    <property type="component" value="Unassembled WGS sequence"/>
</dbReference>
<organism evidence="1 2">
    <name type="scientific">Parahalioglobus pacificus</name>
    <dbReference type="NCBI Taxonomy" id="930806"/>
    <lineage>
        <taxon>Bacteria</taxon>
        <taxon>Pseudomonadati</taxon>
        <taxon>Pseudomonadota</taxon>
        <taxon>Gammaproteobacteria</taxon>
        <taxon>Cellvibrionales</taxon>
        <taxon>Halieaceae</taxon>
        <taxon>Parahalioglobus</taxon>
    </lineage>
</organism>
<accession>A0A918XH16</accession>
<sequence>MLDRPVKTPCIGVCSTGIGDVVCRGCKRFAHEVIHWNGYSNAQKAIIDQRLADFLSQCVSNKLQVIDKALLAWQLEVQQVRHNPAHDEYCWVFALLKAGAGQIEDSNAFGFEVDLRYRDIPLLALRDMIDQEFYILSEAHHQRYIQTPDMFAGANSAEGGA</sequence>
<dbReference type="Pfam" id="PF06945">
    <property type="entry name" value="DUF1289"/>
    <property type="match status" value="1"/>
</dbReference>